<name>A0A1U7VHJ1_NICSY</name>
<dbReference type="PANTHER" id="PTHR46328:SF26">
    <property type="entry name" value="FAR1 DNA-BINDING DOMAIN PROTEIN"/>
    <property type="match status" value="1"/>
</dbReference>
<gene>
    <name evidence="3" type="primary">LOC104213498</name>
</gene>
<dbReference type="Proteomes" id="UP000189701">
    <property type="component" value="Unplaced"/>
</dbReference>
<dbReference type="STRING" id="4096.A0A1U7VHJ1"/>
<keyword evidence="2" id="KW-1185">Reference proteome</keyword>
<dbReference type="PANTHER" id="PTHR46328">
    <property type="entry name" value="FAR-RED IMPAIRED RESPONSIVE (FAR1) FAMILY PROTEIN-RELATED"/>
    <property type="match status" value="1"/>
</dbReference>
<reference evidence="3" key="2">
    <citation type="submission" date="2025-08" db="UniProtKB">
        <authorList>
            <consortium name="RefSeq"/>
        </authorList>
    </citation>
    <scope>IDENTIFICATION</scope>
    <source>
        <tissue evidence="3">Leaf</tissue>
    </source>
</reference>
<sequence length="195" mass="22669">MKVLNNTSIDFTVGVSRSHCPCGDSKCYINGEITERSDEELRHKNIDMDNSDLYKGKVFNSDDETYNCYVNFAKQIGFLVRRDRYFGSAEGPVGIYRRDYVFHRASTPRPQKVVEKELQRDRKSSRCNCNAKMCVAREIIDKVTRWMVVYFDNVHNHELLNDKEVKFLPAYRNIDIINQKRITHLAKAGCSTSLI</sequence>
<evidence type="ECO:0000313" key="2">
    <source>
        <dbReference type="Proteomes" id="UP000189701"/>
    </source>
</evidence>
<dbReference type="InterPro" id="IPR004330">
    <property type="entry name" value="FAR1_DNA_bnd_dom"/>
</dbReference>
<accession>A0A1U7VHJ1</accession>
<dbReference type="AlphaFoldDB" id="A0A1U7VHJ1"/>
<dbReference type="RefSeq" id="XP_009761320.1">
    <property type="nucleotide sequence ID" value="XM_009763018.1"/>
</dbReference>
<proteinExistence type="predicted"/>
<evidence type="ECO:0000259" key="1">
    <source>
        <dbReference type="Pfam" id="PF03101"/>
    </source>
</evidence>
<evidence type="ECO:0000313" key="3">
    <source>
        <dbReference type="RefSeq" id="XP_009761320.1"/>
    </source>
</evidence>
<organism evidence="2 3">
    <name type="scientific">Nicotiana sylvestris</name>
    <name type="common">Wood tobacco</name>
    <name type="synonym">South American tobacco</name>
    <dbReference type="NCBI Taxonomy" id="4096"/>
    <lineage>
        <taxon>Eukaryota</taxon>
        <taxon>Viridiplantae</taxon>
        <taxon>Streptophyta</taxon>
        <taxon>Embryophyta</taxon>
        <taxon>Tracheophyta</taxon>
        <taxon>Spermatophyta</taxon>
        <taxon>Magnoliopsida</taxon>
        <taxon>eudicotyledons</taxon>
        <taxon>Gunneridae</taxon>
        <taxon>Pentapetalae</taxon>
        <taxon>asterids</taxon>
        <taxon>lamiids</taxon>
        <taxon>Solanales</taxon>
        <taxon>Solanaceae</taxon>
        <taxon>Nicotianoideae</taxon>
        <taxon>Nicotianeae</taxon>
        <taxon>Nicotiana</taxon>
    </lineage>
</organism>
<feature type="domain" description="FAR1" evidence="1">
    <location>
        <begin position="69"/>
        <end position="160"/>
    </location>
</feature>
<dbReference type="eggNOG" id="ENOG502QR1G">
    <property type="taxonomic scope" value="Eukaryota"/>
</dbReference>
<protein>
    <recommendedName>
        <fullName evidence="1">FAR1 domain-containing protein</fullName>
    </recommendedName>
</protein>
<reference evidence="2" key="1">
    <citation type="journal article" date="2013" name="Genome Biol.">
        <title>Reference genomes and transcriptomes of Nicotiana sylvestris and Nicotiana tomentosiformis.</title>
        <authorList>
            <person name="Sierro N."/>
            <person name="Battey J.N."/>
            <person name="Ouadi S."/>
            <person name="Bovet L."/>
            <person name="Goepfert S."/>
            <person name="Bakaher N."/>
            <person name="Peitsch M.C."/>
            <person name="Ivanov N.V."/>
        </authorList>
    </citation>
    <scope>NUCLEOTIDE SEQUENCE [LARGE SCALE GENOMIC DNA]</scope>
</reference>
<dbReference type="Pfam" id="PF03101">
    <property type="entry name" value="FAR1"/>
    <property type="match status" value="1"/>
</dbReference>